<reference evidence="1" key="1">
    <citation type="submission" date="2015-04" db="UniProtKB">
        <authorList>
            <consortium name="EnsemblPlants"/>
        </authorList>
    </citation>
    <scope>IDENTIFICATION</scope>
</reference>
<name>A0A0E0BR00_9ORYZ</name>
<dbReference type="AlphaFoldDB" id="A0A0E0BR00"/>
<reference evidence="1" key="2">
    <citation type="submission" date="2018-05" db="EMBL/GenBank/DDBJ databases">
        <title>OgluRS3 (Oryza glumaepatula Reference Sequence Version 3).</title>
        <authorList>
            <person name="Zhang J."/>
            <person name="Kudrna D."/>
            <person name="Lee S."/>
            <person name="Talag J."/>
            <person name="Welchert J."/>
            <person name="Wing R.A."/>
        </authorList>
    </citation>
    <scope>NUCLEOTIDE SEQUENCE [LARGE SCALE GENOMIC DNA]</scope>
</reference>
<protein>
    <submittedName>
        <fullName evidence="1">Uncharacterized protein</fullName>
    </submittedName>
</protein>
<evidence type="ECO:0000313" key="1">
    <source>
        <dbReference type="EnsemblPlants" id="OGLUM12G08900.1"/>
    </source>
</evidence>
<dbReference type="Proteomes" id="UP000026961">
    <property type="component" value="Chromosome 12"/>
</dbReference>
<keyword evidence="2" id="KW-1185">Reference proteome</keyword>
<dbReference type="Gramene" id="OGLUM12G08900.1">
    <property type="protein sequence ID" value="OGLUM12G08900.1"/>
    <property type="gene ID" value="OGLUM12G08900"/>
</dbReference>
<evidence type="ECO:0000313" key="2">
    <source>
        <dbReference type="Proteomes" id="UP000026961"/>
    </source>
</evidence>
<organism evidence="1">
    <name type="scientific">Oryza glumipatula</name>
    <dbReference type="NCBI Taxonomy" id="40148"/>
    <lineage>
        <taxon>Eukaryota</taxon>
        <taxon>Viridiplantae</taxon>
        <taxon>Streptophyta</taxon>
        <taxon>Embryophyta</taxon>
        <taxon>Tracheophyta</taxon>
        <taxon>Spermatophyta</taxon>
        <taxon>Magnoliopsida</taxon>
        <taxon>Liliopsida</taxon>
        <taxon>Poales</taxon>
        <taxon>Poaceae</taxon>
        <taxon>BOP clade</taxon>
        <taxon>Oryzoideae</taxon>
        <taxon>Oryzeae</taxon>
        <taxon>Oryzinae</taxon>
        <taxon>Oryza</taxon>
    </lineage>
</organism>
<proteinExistence type="predicted"/>
<dbReference type="EnsemblPlants" id="OGLUM12G08900.1">
    <property type="protein sequence ID" value="OGLUM12G08900.1"/>
    <property type="gene ID" value="OGLUM12G08900"/>
</dbReference>
<dbReference type="HOGENOM" id="CLU_2642095_0_0_1"/>
<accession>A0A0E0BR00</accession>
<sequence length="77" mass="7768">MINGPDKPIASIAIHAKEELLAVASGHKANPRFLQRAAAAALNSSSAAVAMGVLKELSSATALELQESSATAAASLR</sequence>